<evidence type="ECO:0000313" key="3">
    <source>
        <dbReference type="Proteomes" id="UP000271705"/>
    </source>
</evidence>
<evidence type="ECO:0000256" key="1">
    <source>
        <dbReference type="SAM" id="MobiDB-lite"/>
    </source>
</evidence>
<dbReference type="Proteomes" id="UP000271705">
    <property type="component" value="Unassembled WGS sequence"/>
</dbReference>
<feature type="region of interest" description="Disordered" evidence="1">
    <location>
        <begin position="1"/>
        <end position="25"/>
    </location>
</feature>
<dbReference type="Pfam" id="PF06252">
    <property type="entry name" value="GemA"/>
    <property type="match status" value="1"/>
</dbReference>
<dbReference type="EMBL" id="RXLZ01000036">
    <property type="protein sequence ID" value="RTQ88274.1"/>
    <property type="molecule type" value="Genomic_DNA"/>
</dbReference>
<dbReference type="InterPro" id="IPR009363">
    <property type="entry name" value="Phage_Mu_Gp16"/>
</dbReference>
<reference evidence="2 3" key="1">
    <citation type="submission" date="2018-12" db="EMBL/GenBank/DDBJ databases">
        <authorList>
            <person name="Kartti S."/>
            <person name="Manni A."/>
            <person name="Chemao El Fihri M.W."/>
            <person name="Laamarti M."/>
            <person name="Temsamani L."/>
            <person name="El Jamali J.E."/>
            <person name="Ouadghiri M."/>
            <person name="Ibrahimi A."/>
            <person name="Filati-Maltouf A."/>
        </authorList>
    </citation>
    <scope>NUCLEOTIDE SEQUENCE [LARGE SCALE GENOMIC DNA]</scope>
    <source>
        <strain evidence="2 3">MDMC339</strain>
    </source>
</reference>
<name>A0A3S0HVC5_STEMA</name>
<dbReference type="AlphaFoldDB" id="A0A3S0HVC5"/>
<evidence type="ECO:0000313" key="2">
    <source>
        <dbReference type="EMBL" id="RTQ88274.1"/>
    </source>
</evidence>
<sequence length="169" mass="18698">MADRPPGRSGRKEQGMTRVRKAGDGRNRVLAAIHAGAKKLGLSEDVYRDLVERVSREHGVAQRSAGKCDRRQLDAIANELRRLGGIPAKAAYAAKRWAGRPKGDLSPQLSKIEALLADSGREWEYAHSVARHMFKVGRLEWCNPDQLSKVIAALQIDANRRARREAPSA</sequence>
<comment type="caution">
    <text evidence="2">The sequence shown here is derived from an EMBL/GenBank/DDBJ whole genome shotgun (WGS) entry which is preliminary data.</text>
</comment>
<gene>
    <name evidence="2" type="ORF">EKL94_13210</name>
</gene>
<protein>
    <submittedName>
        <fullName evidence="2">Regulatory protein GemA</fullName>
    </submittedName>
</protein>
<accession>A0A3S0HVC5</accession>
<organism evidence="2 3">
    <name type="scientific">Stenotrophomonas maltophilia</name>
    <name type="common">Pseudomonas maltophilia</name>
    <name type="synonym">Xanthomonas maltophilia</name>
    <dbReference type="NCBI Taxonomy" id="40324"/>
    <lineage>
        <taxon>Bacteria</taxon>
        <taxon>Pseudomonadati</taxon>
        <taxon>Pseudomonadota</taxon>
        <taxon>Gammaproteobacteria</taxon>
        <taxon>Lysobacterales</taxon>
        <taxon>Lysobacteraceae</taxon>
        <taxon>Stenotrophomonas</taxon>
        <taxon>Stenotrophomonas maltophilia group</taxon>
    </lineage>
</organism>
<proteinExistence type="predicted"/>